<dbReference type="AlphaFoldDB" id="A0A1I3M1Y6"/>
<feature type="domain" description="Attractin/MKLN-like beta-propeller" evidence="4">
    <location>
        <begin position="43"/>
        <end position="262"/>
    </location>
</feature>
<dbReference type="OrthoDB" id="103335at2"/>
<keyword evidence="3" id="KW-0732">Signal</keyword>
<evidence type="ECO:0000256" key="1">
    <source>
        <dbReference type="ARBA" id="ARBA00022441"/>
    </source>
</evidence>
<dbReference type="RefSeq" id="WP_090627702.1">
    <property type="nucleotide sequence ID" value="NZ_FOQO01000006.1"/>
</dbReference>
<accession>A0A1I3M1Y6</accession>
<keyword evidence="1" id="KW-0880">Kelch repeat</keyword>
<dbReference type="STRING" id="1477437.SAMN05444682_106219"/>
<dbReference type="InterPro" id="IPR015915">
    <property type="entry name" value="Kelch-typ_b-propeller"/>
</dbReference>
<organism evidence="5 6">
    <name type="scientific">Parapedobacter indicus</name>
    <dbReference type="NCBI Taxonomy" id="1477437"/>
    <lineage>
        <taxon>Bacteria</taxon>
        <taxon>Pseudomonadati</taxon>
        <taxon>Bacteroidota</taxon>
        <taxon>Sphingobacteriia</taxon>
        <taxon>Sphingobacteriales</taxon>
        <taxon>Sphingobacteriaceae</taxon>
        <taxon>Parapedobacter</taxon>
    </lineage>
</organism>
<reference evidence="5 6" key="1">
    <citation type="submission" date="2016-10" db="EMBL/GenBank/DDBJ databases">
        <authorList>
            <person name="de Groot N.N."/>
        </authorList>
    </citation>
    <scope>NUCLEOTIDE SEQUENCE [LARGE SCALE GENOMIC DNA]</scope>
    <source>
        <strain evidence="5 6">RK1</strain>
    </source>
</reference>
<evidence type="ECO:0000256" key="3">
    <source>
        <dbReference type="SAM" id="SignalP"/>
    </source>
</evidence>
<keyword evidence="6" id="KW-1185">Reference proteome</keyword>
<evidence type="ECO:0000259" key="4">
    <source>
        <dbReference type="Pfam" id="PF24981"/>
    </source>
</evidence>
<sequence length="328" mass="36107">MKELGLSKLFVLVVVSLMLGACSNDGEDDPDEWVRVADFEGLPRSGAAGFTIGDYTYVTTGYGTNSTRFTDTWRYNPSQQTWTRMADFPGEARNNAVAFVVNGKGYVGLGTNSTVMFNDFYEYDPVGDTWAPIADFPGEARYGAVAFTLNNLGYVGTGRDIDAQDYNDFYSYQPSTGQWTKVNSTPAKRSFSFAFVLDGLAYLGGGTNNNQNVSSFYAFDGTSWTEKEPLSGRDDDYTYSLTRLSPAAFVLDGTAFISGGLTSYNGSATGSTWRYVSSGDYWEEHQLFLGSYRQQAVTFVHDGAAYIVTGRSGTVPFDDMWQFVPIAW</sequence>
<dbReference type="PANTHER" id="PTHR45632">
    <property type="entry name" value="LD33804P"/>
    <property type="match status" value="1"/>
</dbReference>
<dbReference type="SUPFAM" id="SSF117281">
    <property type="entry name" value="Kelch motif"/>
    <property type="match status" value="1"/>
</dbReference>
<evidence type="ECO:0000313" key="5">
    <source>
        <dbReference type="EMBL" id="SFI90978.1"/>
    </source>
</evidence>
<name>A0A1I3M1Y6_9SPHI</name>
<dbReference type="Gene3D" id="2.120.10.80">
    <property type="entry name" value="Kelch-type beta propeller"/>
    <property type="match status" value="2"/>
</dbReference>
<gene>
    <name evidence="5" type="ORF">SAMN05444682_106219</name>
</gene>
<feature type="signal peptide" evidence="3">
    <location>
        <begin position="1"/>
        <end position="23"/>
    </location>
</feature>
<dbReference type="Proteomes" id="UP000198670">
    <property type="component" value="Unassembled WGS sequence"/>
</dbReference>
<protein>
    <submittedName>
        <fullName evidence="5">Galactose oxidase, central domain</fullName>
    </submittedName>
</protein>
<dbReference type="PROSITE" id="PS51257">
    <property type="entry name" value="PROKAR_LIPOPROTEIN"/>
    <property type="match status" value="1"/>
</dbReference>
<dbReference type="PANTHER" id="PTHR45632:SF3">
    <property type="entry name" value="KELCH-LIKE PROTEIN 32"/>
    <property type="match status" value="1"/>
</dbReference>
<dbReference type="InterPro" id="IPR056737">
    <property type="entry name" value="Beta-prop_ATRN-MKLN-like"/>
</dbReference>
<proteinExistence type="predicted"/>
<dbReference type="EMBL" id="FOQO01000006">
    <property type="protein sequence ID" value="SFI90978.1"/>
    <property type="molecule type" value="Genomic_DNA"/>
</dbReference>
<feature type="chain" id="PRO_5011624254" evidence="3">
    <location>
        <begin position="24"/>
        <end position="328"/>
    </location>
</feature>
<evidence type="ECO:0000256" key="2">
    <source>
        <dbReference type="ARBA" id="ARBA00022737"/>
    </source>
</evidence>
<evidence type="ECO:0000313" key="6">
    <source>
        <dbReference type="Proteomes" id="UP000198670"/>
    </source>
</evidence>
<keyword evidence="2" id="KW-0677">Repeat</keyword>
<dbReference type="Pfam" id="PF24981">
    <property type="entry name" value="Beta-prop_ATRN-LZTR1"/>
    <property type="match status" value="1"/>
</dbReference>